<feature type="chain" id="PRO_5011713247" evidence="3">
    <location>
        <begin position="37"/>
        <end position="856"/>
    </location>
</feature>
<dbReference type="InterPro" id="IPR042229">
    <property type="entry name" value="Listeria/Bacterioides_rpt_sf"/>
</dbReference>
<evidence type="ECO:0000256" key="2">
    <source>
        <dbReference type="SAM" id="MobiDB-lite"/>
    </source>
</evidence>
<comment type="subcellular location">
    <subcellularLocation>
        <location evidence="1">Cell envelope</location>
    </subcellularLocation>
</comment>
<evidence type="ECO:0000313" key="4">
    <source>
        <dbReference type="EMBL" id="SDN36332.1"/>
    </source>
</evidence>
<dbReference type="GO" id="GO:0030313">
    <property type="term" value="C:cell envelope"/>
    <property type="evidence" value="ECO:0007669"/>
    <property type="project" value="UniProtKB-SubCell"/>
</dbReference>
<gene>
    <name evidence="4" type="ORF">SAMN05192576_2124</name>
</gene>
<proteinExistence type="predicted"/>
<dbReference type="RefSeq" id="WP_091024447.1">
    <property type="nucleotide sequence ID" value="NZ_BKAE01000011.1"/>
</dbReference>
<evidence type="ECO:0000256" key="3">
    <source>
        <dbReference type="SAM" id="SignalP"/>
    </source>
</evidence>
<keyword evidence="5" id="KW-1185">Reference proteome</keyword>
<protein>
    <submittedName>
        <fullName evidence="4">Listeria/Bacterioides repeat-containing protein</fullName>
    </submittedName>
</protein>
<dbReference type="Pfam" id="PF09479">
    <property type="entry name" value="Flg_new"/>
    <property type="match status" value="1"/>
</dbReference>
<dbReference type="STRING" id="1005944.SAMN05192576_2124"/>
<evidence type="ECO:0000313" key="5">
    <source>
        <dbReference type="Proteomes" id="UP000199004"/>
    </source>
</evidence>
<sequence>MPVSHLPTLRALGRAAVLGLATTLATLSLAPSGAYAAGDASVADYTELGAATSGCAGTPVSPSVIIVTADISDVGGIVVDCPVVLDLASFDVELATIQVLTGGALTVRSTGGTGTLTVDASAGSTAGLDNSDGTDITIQSGTVDATGGLEAAGIGGSGAAQIGDITISGGDVTAYGGDAAAGIGAGLDGDTADIMMSGGTVWAAGGSGGAGIGGGATSDPFADAVESTVVISGGTVDARGGFFGAGVGAGAGPSSADVRVEGGTVTAEGGVLAAGIGSSILGTDLAVAVAGGTVNTGGGPGGPGIGSGAETTGTTDIEISAGDVTATGGDEGPGIGTTATSALPVPTSTVDVSGGTVTATGGIESAGIGGGPDQRGSAVTISGGTVTAMADVDGTAVGAGFGCGCGGSADFGTLRVTGGTLRLPAGPMDVPDTDPGAEVTVGPDGLIDGSADPVPTYADVTGDGQVVNNGRILLPAASLTSDAVAVSNHHYLVTFDTDGGSAAPGPVTVFADTFTRGGRAFPPDPTKAGFVFGGWFTAPNGGGTSVTATSTLPGSSDGSGPLPLELHAHWALPTISGFDATIAGAPQVGQSLTAVTSLDGDATVDLAFQWQRSTDVGDFTNIPGATARTLVPTTQHVGRRIRLVTVASRAGYQPNTELVVTDTVVAPGTGLPAPQPTITGTANVGRTLTAAHGDPGESTVGYQWQRIGADGIATDIPGATAATYAVGVEDAEALLRVVVTYTAEGYEPATGSAASDRVVPGALALLSPRIAGTARVGKRLTAQIFVSGAFPGPVAGLVLRYRWTANDKVLGATGTTLRVPHSALGKRIRVRITATAPGHTTSSIRVAASRLVRPAR</sequence>
<feature type="region of interest" description="Disordered" evidence="2">
    <location>
        <begin position="324"/>
        <end position="349"/>
    </location>
</feature>
<dbReference type="Pfam" id="PF18889">
    <property type="entry name" value="Beta_helix_3"/>
    <property type="match status" value="7"/>
</dbReference>
<organism evidence="4 5">
    <name type="scientific">Nocardioides szechwanensis</name>
    <dbReference type="NCBI Taxonomy" id="1005944"/>
    <lineage>
        <taxon>Bacteria</taxon>
        <taxon>Bacillati</taxon>
        <taxon>Actinomycetota</taxon>
        <taxon>Actinomycetes</taxon>
        <taxon>Propionibacteriales</taxon>
        <taxon>Nocardioidaceae</taxon>
        <taxon>Nocardioides</taxon>
    </lineage>
</organism>
<feature type="signal peptide" evidence="3">
    <location>
        <begin position="1"/>
        <end position="36"/>
    </location>
</feature>
<keyword evidence="3" id="KW-0732">Signal</keyword>
<evidence type="ECO:0000256" key="1">
    <source>
        <dbReference type="ARBA" id="ARBA00004196"/>
    </source>
</evidence>
<dbReference type="Gene3D" id="2.60.40.4270">
    <property type="entry name" value="Listeria-Bacteroides repeat domain"/>
    <property type="match status" value="1"/>
</dbReference>
<reference evidence="4 5" key="1">
    <citation type="submission" date="2016-10" db="EMBL/GenBank/DDBJ databases">
        <authorList>
            <person name="de Groot N.N."/>
        </authorList>
    </citation>
    <scope>NUCLEOTIDE SEQUENCE [LARGE SCALE GENOMIC DNA]</scope>
    <source>
        <strain evidence="4 5">CGMCC 1.11147</strain>
    </source>
</reference>
<name>A0A1H0AS28_9ACTN</name>
<accession>A0A1H0AS28</accession>
<dbReference type="Proteomes" id="UP000199004">
    <property type="component" value="Unassembled WGS sequence"/>
</dbReference>
<dbReference type="Gene3D" id="2.60.40.2700">
    <property type="match status" value="3"/>
</dbReference>
<dbReference type="InterPro" id="IPR013378">
    <property type="entry name" value="InlB-like_B-rpt"/>
</dbReference>
<dbReference type="OrthoDB" id="904022at2"/>
<dbReference type="AlphaFoldDB" id="A0A1H0AS28"/>
<dbReference type="EMBL" id="FNIC01000002">
    <property type="protein sequence ID" value="SDN36332.1"/>
    <property type="molecule type" value="Genomic_DNA"/>
</dbReference>